<organism evidence="1 2">
    <name type="scientific">Camelus bactrianus</name>
    <name type="common">Bactrian camel</name>
    <dbReference type="NCBI Taxonomy" id="9837"/>
    <lineage>
        <taxon>Eukaryota</taxon>
        <taxon>Metazoa</taxon>
        <taxon>Chordata</taxon>
        <taxon>Craniata</taxon>
        <taxon>Vertebrata</taxon>
        <taxon>Euteleostomi</taxon>
        <taxon>Mammalia</taxon>
        <taxon>Eutheria</taxon>
        <taxon>Laurasiatheria</taxon>
        <taxon>Artiodactyla</taxon>
        <taxon>Tylopoda</taxon>
        <taxon>Camelidae</taxon>
        <taxon>Camelus</taxon>
    </lineage>
</organism>
<gene>
    <name evidence="2" type="primary">C28H2orf49</name>
</gene>
<accession>A0AC58PLB0</accession>
<protein>
    <submittedName>
        <fullName evidence="2">Ashwin isoform X1</fullName>
    </submittedName>
</protein>
<name>A0AC58PLB0_CAMBA</name>
<proteinExistence type="predicted"/>
<evidence type="ECO:0000313" key="2">
    <source>
        <dbReference type="RefSeq" id="XP_074210801.1"/>
    </source>
</evidence>
<reference evidence="2" key="1">
    <citation type="submission" date="2025-08" db="UniProtKB">
        <authorList>
            <consortium name="RefSeq"/>
        </authorList>
    </citation>
    <scope>IDENTIFICATION</scope>
    <source>
        <tissue evidence="2">Blood</tissue>
    </source>
</reference>
<sequence length="274" mass="30483">MAGDVAGRGCADSELLLHPELLSQEFLLLTLEQKNIAVENDVRVNKDSLTDLYVQHAIPLPRRDLPKNRWGKMMEKKREQHETKNETKSFRSGTVDGLRKRALVMLEGSSTSASIKVRRTEDTDSGRPRPPPPARAPSSAFRKLSDSSASVSPLILSSNLPTNNKTEHNNNDTKQNHDLTHRKSPPGPVKSPPLSPVGTTPVKLKRAAAPREDAEAAPEAPRSKEEDTARYVAMSGSFQKCKYNCNCSFSHKFTYIDSIYRDLDYCGIFLRGLN</sequence>
<dbReference type="Proteomes" id="UP001732780">
    <property type="component" value="Chromosome 28"/>
</dbReference>
<evidence type="ECO:0000313" key="1">
    <source>
        <dbReference type="Proteomes" id="UP001732780"/>
    </source>
</evidence>
<keyword evidence="1" id="KW-1185">Reference proteome</keyword>
<dbReference type="RefSeq" id="XP_074210801.1">
    <property type="nucleotide sequence ID" value="XM_074354700.1"/>
</dbReference>